<feature type="transmembrane region" description="Helical" evidence="8">
    <location>
        <begin position="225"/>
        <end position="247"/>
    </location>
</feature>
<dbReference type="AlphaFoldDB" id="A0A0M3SJ34"/>
<organism evidence="11 12">
    <name type="scientific">Spiroplasma cantharicola</name>
    <dbReference type="NCBI Taxonomy" id="362837"/>
    <lineage>
        <taxon>Bacteria</taxon>
        <taxon>Bacillati</taxon>
        <taxon>Mycoplasmatota</taxon>
        <taxon>Mollicutes</taxon>
        <taxon>Entomoplasmatales</taxon>
        <taxon>Spiroplasmataceae</taxon>
        <taxon>Spiroplasma</taxon>
    </lineage>
</organism>
<dbReference type="EMBL" id="CP012622">
    <property type="protein sequence ID" value="ALD66048.1"/>
    <property type="molecule type" value="Genomic_DNA"/>
</dbReference>
<dbReference type="InterPro" id="IPR000515">
    <property type="entry name" value="MetI-like"/>
</dbReference>
<dbReference type="GO" id="GO:0055085">
    <property type="term" value="P:transmembrane transport"/>
    <property type="evidence" value="ECO:0007669"/>
    <property type="project" value="InterPro"/>
</dbReference>
<keyword evidence="12" id="KW-1185">Reference proteome</keyword>
<dbReference type="GO" id="GO:0019808">
    <property type="term" value="F:polyamine binding"/>
    <property type="evidence" value="ECO:0007669"/>
    <property type="project" value="InterPro"/>
</dbReference>
<dbReference type="SUPFAM" id="SSF53850">
    <property type="entry name" value="Periplasmic binding protein-like II"/>
    <property type="match status" value="1"/>
</dbReference>
<proteinExistence type="inferred from homology"/>
<dbReference type="KEGG" id="scj:SCANT_v1c01380"/>
<keyword evidence="6 8" id="KW-1133">Transmembrane helix</keyword>
<feature type="domain" description="ABC transmembrane type-1" evidence="10">
    <location>
        <begin position="59"/>
        <end position="250"/>
    </location>
</feature>
<name>A0A0M3SJ34_9MOLU</name>
<keyword evidence="4" id="KW-1003">Cell membrane</keyword>
<feature type="coiled-coil region" evidence="9">
    <location>
        <begin position="346"/>
        <end position="403"/>
    </location>
</feature>
<evidence type="ECO:0000256" key="9">
    <source>
        <dbReference type="SAM" id="Coils"/>
    </source>
</evidence>
<dbReference type="PROSITE" id="PS50928">
    <property type="entry name" value="ABC_TM1"/>
    <property type="match status" value="1"/>
</dbReference>
<keyword evidence="7 8" id="KW-0472">Membrane</keyword>
<keyword evidence="9" id="KW-0175">Coiled coil</keyword>
<dbReference type="CDD" id="cd06261">
    <property type="entry name" value="TM_PBP2"/>
    <property type="match status" value="1"/>
</dbReference>
<evidence type="ECO:0000256" key="4">
    <source>
        <dbReference type="ARBA" id="ARBA00022475"/>
    </source>
</evidence>
<feature type="transmembrane region" description="Helical" evidence="8">
    <location>
        <begin position="127"/>
        <end position="150"/>
    </location>
</feature>
<dbReference type="InterPro" id="IPR035906">
    <property type="entry name" value="MetI-like_sf"/>
</dbReference>
<dbReference type="PRINTS" id="PR00909">
    <property type="entry name" value="SPERMDNBNDNG"/>
</dbReference>
<dbReference type="SUPFAM" id="SSF161098">
    <property type="entry name" value="MetI-like"/>
    <property type="match status" value="1"/>
</dbReference>
<keyword evidence="5 8" id="KW-0812">Transmembrane</keyword>
<gene>
    <name evidence="11" type="primary">potC</name>
    <name evidence="11" type="ORF">SCANT_v1c01380</name>
</gene>
<evidence type="ECO:0000256" key="6">
    <source>
        <dbReference type="ARBA" id="ARBA00022989"/>
    </source>
</evidence>
<accession>A0A0M3SJ34</accession>
<dbReference type="PANTHER" id="PTHR43848:SF2">
    <property type="entry name" value="PUTRESCINE TRANSPORT SYSTEM PERMEASE PROTEIN POTI"/>
    <property type="match status" value="1"/>
</dbReference>
<dbReference type="RefSeq" id="WP_053945823.1">
    <property type="nucleotide sequence ID" value="NZ_CP012622.1"/>
</dbReference>
<dbReference type="PATRIC" id="fig|362837.3.peg.139"/>
<sequence>MKKFIKSSYFLIMMLFIYVPIAVMIIFSFNSGSSVTSWSGFSLEWYSALVNNSPFMKSITVSLFVAMVSTIMSLLIGMMAVVGLTKIRKRSSDNWVRIANIPLVNADVITAVGLMLLFVLAGLKFGIVTLIAAHISFNVPYVIITVLPFMNRIDKNILEASKDLGGNQRQTFYKVVLPILTPCIITAAAICFAMSFDDFIISYFTGGGQTNVSTFIYTAKRMQPYINAFGTLLVASIVVIVLIWNIIQIALQKSKDVKIQIKKGEYKIKLISRIESEIKYLQSCLSTGTRTQKSKNLRLLAKYKLLKIQFKLLNSKNNNKKISKLEWKKEIISSEIKTEKRYFTIFKKLNIKKSQIESKIQKMTNEKKIRKFEQVLSKLERKINKYEKEIEWINERNEIDKEKALEIGQQVIDLKEELANLEYPNSKEISWYNKKIKELSIKRDSLLEGRNQYKLRMTIEKLALLQKENEEKSRKKYEQLKLIKSKVFRKISLVDSIDKQINLLDKDDENYSVKLVELQEIREEKLKEATEAINSKLSSKEEKLEKVNNYVKAKRDKYFPDVLEETYVPKSNRWIKRNWKQLTMGSALLISFSLLTTAYIMNNIYDLVIGNWGSYIDVNLITKFEKETGYKVNYQQYDSNESLYNKTYTFNYDIMVPSDYMVEKLATEGALQKIDWDKVETIESPIENPSSTSCQNSLFQDNEVVQEKLHYNCNILEAHENHKFKDAEDSSSNLLDYSIPWFWGDVRIVFNLGDMVNGQFKENTKLVNFLKEQDVFKNQANQKRVFYEIDPDKLSWDILWKGAEAGFNLALNEDPKNVFMYGFEKLYGNVEAKDGLKVNETLLTKQQQIDNVSSEIKNLVSYRNVGLYGDQLQDKVHDRDFDIAVMYNGDLIYATQDDYESEVEEDNLKVVREEAQTNSFDFTIISEVPRKDLTNKNIKILDKQVKKESTNLWSDNLVISSGNRHLEATYAFINFIYSRDSQEALVDETGMPTGFQEILEYGMTKGDEWEKWFTPQEGDSFSFDEKFDNYLVDKFNQIISTKH</sequence>
<evidence type="ECO:0000256" key="7">
    <source>
        <dbReference type="ARBA" id="ARBA00023136"/>
    </source>
</evidence>
<dbReference type="Gene3D" id="3.40.190.10">
    <property type="entry name" value="Periplasmic binding protein-like II"/>
    <property type="match status" value="2"/>
</dbReference>
<dbReference type="STRING" id="362837.SCANT_v1c01380"/>
<dbReference type="OrthoDB" id="9782004at2"/>
<evidence type="ECO:0000313" key="11">
    <source>
        <dbReference type="EMBL" id="ALD66048.1"/>
    </source>
</evidence>
<feature type="transmembrane region" description="Helical" evidence="8">
    <location>
        <begin position="9"/>
        <end position="29"/>
    </location>
</feature>
<dbReference type="Gene3D" id="1.10.3720.10">
    <property type="entry name" value="MetI-like"/>
    <property type="match status" value="1"/>
</dbReference>
<evidence type="ECO:0000256" key="1">
    <source>
        <dbReference type="ARBA" id="ARBA00004651"/>
    </source>
</evidence>
<protein>
    <submittedName>
        <fullName evidence="11">Spermidine/putrescine ABC transporter permease</fullName>
    </submittedName>
</protein>
<evidence type="ECO:0000256" key="3">
    <source>
        <dbReference type="ARBA" id="ARBA00022448"/>
    </source>
</evidence>
<dbReference type="PANTHER" id="PTHR43848">
    <property type="entry name" value="PUTRESCINE TRANSPORT SYSTEM PERMEASE PROTEIN POTI"/>
    <property type="match status" value="1"/>
</dbReference>
<dbReference type="InterPro" id="IPR051789">
    <property type="entry name" value="Bact_Polyamine_Transport"/>
</dbReference>
<evidence type="ECO:0000313" key="12">
    <source>
        <dbReference type="Proteomes" id="UP000063919"/>
    </source>
</evidence>
<feature type="transmembrane region" description="Helical" evidence="8">
    <location>
        <begin position="171"/>
        <end position="196"/>
    </location>
</feature>
<evidence type="ECO:0000256" key="2">
    <source>
        <dbReference type="ARBA" id="ARBA00007069"/>
    </source>
</evidence>
<evidence type="ECO:0000259" key="10">
    <source>
        <dbReference type="PROSITE" id="PS50928"/>
    </source>
</evidence>
<feature type="transmembrane region" description="Helical" evidence="8">
    <location>
        <begin position="103"/>
        <end position="121"/>
    </location>
</feature>
<reference evidence="11 12" key="1">
    <citation type="journal article" date="2015" name="Genome Announc.">
        <title>Complete Genome Sequence of Spiroplasma cantharicola CC-1T (DSM 21588), a Bacterium Isolated from Soldier Beetle (Cantharis carolinus).</title>
        <authorList>
            <person name="Lo W.S."/>
            <person name="Liu P.Y."/>
            <person name="Kuo C.H."/>
        </authorList>
    </citation>
    <scope>NUCLEOTIDE SEQUENCE [LARGE SCALE GENOMIC DNA]</scope>
    <source>
        <strain evidence="11 12">CC-1</strain>
    </source>
</reference>
<comment type="subcellular location">
    <subcellularLocation>
        <location evidence="1 8">Cell membrane</location>
        <topology evidence="1 8">Multi-pass membrane protein</topology>
    </subcellularLocation>
</comment>
<dbReference type="Pfam" id="PF00528">
    <property type="entry name" value="BPD_transp_1"/>
    <property type="match status" value="1"/>
</dbReference>
<dbReference type="GO" id="GO:0042597">
    <property type="term" value="C:periplasmic space"/>
    <property type="evidence" value="ECO:0007669"/>
    <property type="project" value="InterPro"/>
</dbReference>
<evidence type="ECO:0000256" key="8">
    <source>
        <dbReference type="RuleBase" id="RU363032"/>
    </source>
</evidence>
<keyword evidence="3 8" id="KW-0813">Transport</keyword>
<evidence type="ECO:0000256" key="5">
    <source>
        <dbReference type="ARBA" id="ARBA00022692"/>
    </source>
</evidence>
<dbReference type="InterPro" id="IPR050022">
    <property type="entry name" value="MMSYN1_0195-like"/>
</dbReference>
<dbReference type="GO" id="GO:0005886">
    <property type="term" value="C:plasma membrane"/>
    <property type="evidence" value="ECO:0007669"/>
    <property type="project" value="UniProtKB-SubCell"/>
</dbReference>
<dbReference type="Pfam" id="PF02030">
    <property type="entry name" value="Lipoprotein_8"/>
    <property type="match status" value="1"/>
</dbReference>
<dbReference type="InterPro" id="IPR001188">
    <property type="entry name" value="Sperm_putr-bd"/>
</dbReference>
<feature type="transmembrane region" description="Helical" evidence="8">
    <location>
        <begin position="59"/>
        <end position="82"/>
    </location>
</feature>
<dbReference type="GO" id="GO:0015846">
    <property type="term" value="P:polyamine transport"/>
    <property type="evidence" value="ECO:0007669"/>
    <property type="project" value="InterPro"/>
</dbReference>
<dbReference type="NCBIfam" id="NF043073">
    <property type="entry name" value="MMSYN1_0195"/>
    <property type="match status" value="1"/>
</dbReference>
<comment type="similarity">
    <text evidence="2">Belongs to the binding-protein-dependent transport system permease family. CysTW subfamily.</text>
</comment>
<dbReference type="Proteomes" id="UP000063919">
    <property type="component" value="Chromosome"/>
</dbReference>